<feature type="compositionally biased region" description="Polar residues" evidence="1">
    <location>
        <begin position="10"/>
        <end position="31"/>
    </location>
</feature>
<protein>
    <submittedName>
        <fullName evidence="2">Uncharacterized protein</fullName>
    </submittedName>
</protein>
<evidence type="ECO:0000313" key="2">
    <source>
        <dbReference type="EMBL" id="QOY40215.1"/>
    </source>
</evidence>
<feature type="region of interest" description="Disordered" evidence="1">
    <location>
        <begin position="903"/>
        <end position="1078"/>
    </location>
</feature>
<proteinExistence type="predicted"/>
<feature type="region of interest" description="Disordered" evidence="1">
    <location>
        <begin position="583"/>
        <end position="604"/>
    </location>
</feature>
<feature type="compositionally biased region" description="Low complexity" evidence="1">
    <location>
        <begin position="490"/>
        <end position="510"/>
    </location>
</feature>
<feature type="compositionally biased region" description="Polar residues" evidence="1">
    <location>
        <begin position="352"/>
        <end position="373"/>
    </location>
</feature>
<feature type="region of interest" description="Disordered" evidence="1">
    <location>
        <begin position="840"/>
        <end position="859"/>
    </location>
</feature>
<feature type="region of interest" description="Disordered" evidence="1">
    <location>
        <begin position="388"/>
        <end position="408"/>
    </location>
</feature>
<name>A0A7S7LD75_CRYPV</name>
<organism evidence="2 3">
    <name type="scientific">Cryptosporidium parvum</name>
    <dbReference type="NCBI Taxonomy" id="5807"/>
    <lineage>
        <taxon>Eukaryota</taxon>
        <taxon>Sar</taxon>
        <taxon>Alveolata</taxon>
        <taxon>Apicomplexa</taxon>
        <taxon>Conoidasida</taxon>
        <taxon>Coccidia</taxon>
        <taxon>Eucoccidiorida</taxon>
        <taxon>Eimeriorina</taxon>
        <taxon>Cryptosporidiidae</taxon>
        <taxon>Cryptosporidium</taxon>
    </lineage>
</organism>
<dbReference type="AlphaFoldDB" id="A0A7S7LD75"/>
<dbReference type="Proteomes" id="UP000593906">
    <property type="component" value="Chromosome 8"/>
</dbReference>
<dbReference type="VEuPathDB" id="CryptoDB:CPATCC_0004720"/>
<feature type="compositionally biased region" description="Basic residues" evidence="1">
    <location>
        <begin position="196"/>
        <end position="245"/>
    </location>
</feature>
<feature type="region of interest" description="Disordered" evidence="1">
    <location>
        <begin position="296"/>
        <end position="375"/>
    </location>
</feature>
<gene>
    <name evidence="2" type="ORF">CPATCC_004316</name>
</gene>
<feature type="region of interest" description="Disordered" evidence="1">
    <location>
        <begin position="490"/>
        <end position="511"/>
    </location>
</feature>
<accession>A0A7S7LD75</accession>
<dbReference type="OMA" id="VMANTQS"/>
<dbReference type="EMBL" id="CP044415">
    <property type="protein sequence ID" value="QOY40215.1"/>
    <property type="molecule type" value="Genomic_DNA"/>
</dbReference>
<feature type="region of interest" description="Disordered" evidence="1">
    <location>
        <begin position="107"/>
        <end position="281"/>
    </location>
</feature>
<feature type="compositionally biased region" description="Polar residues" evidence="1">
    <location>
        <begin position="296"/>
        <end position="308"/>
    </location>
</feature>
<reference evidence="2 3" key="1">
    <citation type="submission" date="2019-09" db="EMBL/GenBank/DDBJ databases">
        <title>Consistent, comparative and evidence-based genome assembly and annotation for Cryptosporidium parvum, C. hominis and C. tyzzeri.</title>
        <authorList>
            <person name="Baptista R.P."/>
            <person name="Li Y."/>
            <person name="Sateriale A."/>
            <person name="Ansell B."/>
            <person name="Jex A."/>
            <person name="Sanders M."/>
            <person name="Brooks K."/>
            <person name="Tracey A."/>
            <person name="Berriman M."/>
            <person name="Striepen B."/>
            <person name="Cotton J.A."/>
            <person name="Kissinger J.C."/>
        </authorList>
    </citation>
    <scope>NUCLEOTIDE SEQUENCE [LARGE SCALE GENOMIC DNA]</scope>
    <source>
        <strain evidence="2 3">IOWA-ATCC</strain>
    </source>
</reference>
<feature type="compositionally biased region" description="Low complexity" evidence="1">
    <location>
        <begin position="246"/>
        <end position="255"/>
    </location>
</feature>
<feature type="region of interest" description="Disordered" evidence="1">
    <location>
        <begin position="1"/>
        <end position="31"/>
    </location>
</feature>
<feature type="compositionally biased region" description="Polar residues" evidence="1">
    <location>
        <begin position="317"/>
        <end position="327"/>
    </location>
</feature>
<feature type="compositionally biased region" description="Basic and acidic residues" evidence="1">
    <location>
        <begin position="333"/>
        <end position="351"/>
    </location>
</feature>
<feature type="compositionally biased region" description="Polar residues" evidence="1">
    <location>
        <begin position="1031"/>
        <end position="1078"/>
    </location>
</feature>
<feature type="compositionally biased region" description="Low complexity" evidence="1">
    <location>
        <begin position="123"/>
        <end position="146"/>
    </location>
</feature>
<feature type="compositionally biased region" description="Polar residues" evidence="1">
    <location>
        <begin position="107"/>
        <end position="122"/>
    </location>
</feature>
<evidence type="ECO:0000256" key="1">
    <source>
        <dbReference type="SAM" id="MobiDB-lite"/>
    </source>
</evidence>
<evidence type="ECO:0000313" key="3">
    <source>
        <dbReference type="Proteomes" id="UP000593906"/>
    </source>
</evidence>
<sequence length="1078" mass="112086">MSARARNLRANKNSAIAGNNKSNSKEPNSTINEDYYRRINVQPAIVDTPMSPRTAKWVRELTPVLEPYNFNLNEISDLIHRCHYDANQIELAVGNVIEDFSGHESGQWTKVGKNRTNGGLKQNNTNSTNVNNNNVNRNKNSNNTNSIKSGKQTHSQNNQSQIQNQSQSQNQNQSQNQSQNHVEGTNTNYNKSNNKSIKHNVHGHGHNHNHNHGHSHGHGHGHGQGHVQGHSHGHGQRHGHGHGHGHTQTQNQNHSHQARTTGDQSIQQESNNASKVATTIGSNPVVTHVSATKASISNNPVDNTTTWANLARKNNNKDIGSTLEKSQTTNSNNKDHKNSSNDTITKEKLSQDHSASTRQHQEQENTQETSSLISKPFEKTIKEQIVSSNFVNDNTQSSSPSTSNIYSPNSMTGSGITAIDLGIKVGGISPPHGIQIGGGIDYKSHGIGVFLPEGRTIDPNANDGLLFGSFGAVDISKIPENQVQINNSIVSDNNSNSVQNQSSGVSTNSSYTAGGGHTGNIGASNVGAMSVVTGISENTSGIGGAGVTGSHLLNGWNTSGSSPSKDGSTSGMVVDQGLLHQNASQRNSGSGVSSGGSGVSGSNVHTSIKSSGIGNGYMGHSISGSAINNYNNLPIAGQGMVGSGSVYSSNPTLLSGNSGMNYNETVVGGSTGSNGGNSGSASNGNNSNMALAAAAAAAAAAANPYNYAYLNYAGYTANFPYMVGNTAAFGFPHYNTKPNGHHHPTPVFNQYSQGPNPSQHGLNGVYGIGGGAGGSGNTAVNNNTSGNVMVSDGIGVNYHSSNNQSPITMGGNSAHNHHMSSQNPSSYQNIQSILPPGMSHQQMGIGSQQPNGSGNSLQNQMNLPMGFNNNGGSNEFGVDQTIPQAVFLGQPSTTNNNKLDNIGAHPGDFIHHQSYGNHHGHIQNPTSNANINSQGNPNTGNPNSHSKGNSQSAASNFQGNIQYIGKPAGSGSSNTGSGTPNGTSGNSAPGNPSGAVNGATVGSGMDLAHQGQGVGGNSSSGNSSMFLPGRAQNTAGQAGQVGSAQSKQTSVNFPGFHSSRTGSNSGFLQHNNNMWNNN</sequence>
<feature type="compositionally biased region" description="Low complexity" evidence="1">
    <location>
        <begin position="969"/>
        <end position="987"/>
    </location>
</feature>
<feature type="compositionally biased region" description="Polar residues" evidence="1">
    <location>
        <begin position="923"/>
        <end position="961"/>
    </location>
</feature>
<feature type="compositionally biased region" description="Low complexity" evidence="1">
    <location>
        <begin position="392"/>
        <end position="408"/>
    </location>
</feature>
<feature type="compositionally biased region" description="Low complexity" evidence="1">
    <location>
        <begin position="155"/>
        <end position="195"/>
    </location>
</feature>
<feature type="compositionally biased region" description="Polar residues" evidence="1">
    <location>
        <begin position="258"/>
        <end position="281"/>
    </location>
</feature>